<accession>A0A8H7DLJ6</accession>
<reference evidence="1" key="1">
    <citation type="submission" date="2020-05" db="EMBL/GenBank/DDBJ databases">
        <title>Mycena genomes resolve the evolution of fungal bioluminescence.</title>
        <authorList>
            <person name="Tsai I.J."/>
        </authorList>
    </citation>
    <scope>NUCLEOTIDE SEQUENCE</scope>
    <source>
        <strain evidence="1">160909Yilan</strain>
    </source>
</reference>
<comment type="caution">
    <text evidence="1">The sequence shown here is derived from an EMBL/GenBank/DDBJ whole genome shotgun (WGS) entry which is preliminary data.</text>
</comment>
<dbReference type="EMBL" id="JACAZH010000001">
    <property type="protein sequence ID" value="KAF7376798.1"/>
    <property type="molecule type" value="Genomic_DNA"/>
</dbReference>
<protein>
    <submittedName>
        <fullName evidence="1">FAD dependent oxidoreductase</fullName>
    </submittedName>
</protein>
<dbReference type="AlphaFoldDB" id="A0A8H7DLJ6"/>
<proteinExistence type="predicted"/>
<dbReference type="Proteomes" id="UP000623467">
    <property type="component" value="Unassembled WGS sequence"/>
</dbReference>
<keyword evidence="2" id="KW-1185">Reference proteome</keyword>
<organism evidence="1 2">
    <name type="scientific">Mycena sanguinolenta</name>
    <dbReference type="NCBI Taxonomy" id="230812"/>
    <lineage>
        <taxon>Eukaryota</taxon>
        <taxon>Fungi</taxon>
        <taxon>Dikarya</taxon>
        <taxon>Basidiomycota</taxon>
        <taxon>Agaricomycotina</taxon>
        <taxon>Agaricomycetes</taxon>
        <taxon>Agaricomycetidae</taxon>
        <taxon>Agaricales</taxon>
        <taxon>Marasmiineae</taxon>
        <taxon>Mycenaceae</taxon>
        <taxon>Mycena</taxon>
    </lineage>
</organism>
<evidence type="ECO:0000313" key="1">
    <source>
        <dbReference type="EMBL" id="KAF7376798.1"/>
    </source>
</evidence>
<sequence>MEEIIAKEGIDCDFWRGFTYGMSLPTFFCPLPVTDTIQDVAMGQPIADALATSYAEFAADVGPVEGIMMPILDPAQAREEIRCPATTVVYKSSGSLFPQKLVLDFLTLCIEKHGLNLQTHAPVQRVVSGAGGAGRGWRAETD</sequence>
<evidence type="ECO:0000313" key="2">
    <source>
        <dbReference type="Proteomes" id="UP000623467"/>
    </source>
</evidence>
<dbReference type="OrthoDB" id="429143at2759"/>
<name>A0A8H7DLJ6_9AGAR</name>
<gene>
    <name evidence="1" type="ORF">MSAN_00097200</name>
</gene>